<dbReference type="GO" id="GO:0004674">
    <property type="term" value="F:protein serine/threonine kinase activity"/>
    <property type="evidence" value="ECO:0007669"/>
    <property type="project" value="UniProtKB-KW"/>
</dbReference>
<organism evidence="7 8">
    <name type="scientific">Tritrichomonas foetus</name>
    <dbReference type="NCBI Taxonomy" id="1144522"/>
    <lineage>
        <taxon>Eukaryota</taxon>
        <taxon>Metamonada</taxon>
        <taxon>Parabasalia</taxon>
        <taxon>Tritrichomonadida</taxon>
        <taxon>Tritrichomonadidae</taxon>
        <taxon>Tritrichomonas</taxon>
    </lineage>
</organism>
<dbReference type="SMART" id="SM00220">
    <property type="entry name" value="S_TKc"/>
    <property type="match status" value="1"/>
</dbReference>
<keyword evidence="4" id="KW-0723">Serine/threonine-protein kinase</keyword>
<sequence>MGCILGQPLPKPTGSTTSQLGDPKVVSSLSLSNAQNDEKLISAYSNSDEKGDDQQTVRTFFSFSSFILQNENPVIFEWHFLREIGKGSMSRVFLAQHIETGEMCAAKVYNKALLLRQTLGIEEPPFRAVQREIEIMAAISHRYVLPLIEVIEDDLSNSLIMLMPFADNGTLQSVVDSRQLTDENLAVCFHQIGEALRYVHSLNIVHRDIKPENILVFSDTFFSLSDFSVSTALSSSDEELVDTRGSPAFLSPEECAGGSFMPKPADVWAYGVSLYAAAFKKLPFNLESAQGKTVANTVFAVSQILKTEELYIPETASKGLRELLEWVLTKNVEKRPNFEELVNHWWFKEAREIDLINIEAEKRAKAEEEDTNEEEEDKEDDIFQVP</sequence>
<dbReference type="InterPro" id="IPR000719">
    <property type="entry name" value="Prot_kinase_dom"/>
</dbReference>
<feature type="region of interest" description="Disordered" evidence="5">
    <location>
        <begin position="363"/>
        <end position="386"/>
    </location>
</feature>
<evidence type="ECO:0000256" key="4">
    <source>
        <dbReference type="RuleBase" id="RU000304"/>
    </source>
</evidence>
<dbReference type="OrthoDB" id="68483at2759"/>
<dbReference type="InterPro" id="IPR017441">
    <property type="entry name" value="Protein_kinase_ATP_BS"/>
</dbReference>
<name>A0A1J4KLI1_9EUKA</name>
<feature type="region of interest" description="Disordered" evidence="5">
    <location>
        <begin position="1"/>
        <end position="20"/>
    </location>
</feature>
<dbReference type="PROSITE" id="PS50011">
    <property type="entry name" value="PROTEIN_KINASE_DOM"/>
    <property type="match status" value="1"/>
</dbReference>
<dbReference type="AlphaFoldDB" id="A0A1J4KLI1"/>
<evidence type="ECO:0000256" key="5">
    <source>
        <dbReference type="SAM" id="MobiDB-lite"/>
    </source>
</evidence>
<evidence type="ECO:0000256" key="3">
    <source>
        <dbReference type="PROSITE-ProRule" id="PRU10141"/>
    </source>
</evidence>
<dbReference type="RefSeq" id="XP_068364936.1">
    <property type="nucleotide sequence ID" value="XM_068500335.1"/>
</dbReference>
<comment type="similarity">
    <text evidence="4">Belongs to the protein kinase superfamily.</text>
</comment>
<dbReference type="SUPFAM" id="SSF56112">
    <property type="entry name" value="Protein kinase-like (PK-like)"/>
    <property type="match status" value="1"/>
</dbReference>
<dbReference type="PROSITE" id="PS00108">
    <property type="entry name" value="PROTEIN_KINASE_ST"/>
    <property type="match status" value="1"/>
</dbReference>
<dbReference type="GO" id="GO:0005524">
    <property type="term" value="F:ATP binding"/>
    <property type="evidence" value="ECO:0007669"/>
    <property type="project" value="UniProtKB-UniRule"/>
</dbReference>
<feature type="binding site" evidence="3">
    <location>
        <position position="107"/>
    </location>
    <ligand>
        <name>ATP</name>
        <dbReference type="ChEBI" id="CHEBI:30616"/>
    </ligand>
</feature>
<dbReference type="PANTHER" id="PTHR24346">
    <property type="entry name" value="MAP/MICROTUBULE AFFINITY-REGULATING KINASE"/>
    <property type="match status" value="1"/>
</dbReference>
<dbReference type="Proteomes" id="UP000179807">
    <property type="component" value="Unassembled WGS sequence"/>
</dbReference>
<feature type="domain" description="Protein kinase" evidence="6">
    <location>
        <begin position="78"/>
        <end position="347"/>
    </location>
</feature>
<comment type="caution">
    <text evidence="7">The sequence shown here is derived from an EMBL/GenBank/DDBJ whole genome shotgun (WGS) entry which is preliminary data.</text>
</comment>
<dbReference type="GeneID" id="94835039"/>
<proteinExistence type="inferred from homology"/>
<dbReference type="EMBL" id="MLAK01000579">
    <property type="protein sequence ID" value="OHT11800.1"/>
    <property type="molecule type" value="Genomic_DNA"/>
</dbReference>
<feature type="compositionally biased region" description="Acidic residues" evidence="5">
    <location>
        <begin position="367"/>
        <end position="386"/>
    </location>
</feature>
<dbReference type="PROSITE" id="PS00107">
    <property type="entry name" value="PROTEIN_KINASE_ATP"/>
    <property type="match status" value="1"/>
</dbReference>
<dbReference type="GO" id="GO:0035556">
    <property type="term" value="P:intracellular signal transduction"/>
    <property type="evidence" value="ECO:0007669"/>
    <property type="project" value="TreeGrafter"/>
</dbReference>
<dbReference type="FunFam" id="1.10.510.10:FF:001406">
    <property type="entry name" value="CAMK family protein kinase"/>
    <property type="match status" value="1"/>
</dbReference>
<evidence type="ECO:0000313" key="8">
    <source>
        <dbReference type="Proteomes" id="UP000179807"/>
    </source>
</evidence>
<gene>
    <name evidence="7" type="ORF">TRFO_18708</name>
</gene>
<dbReference type="GO" id="GO:0005737">
    <property type="term" value="C:cytoplasm"/>
    <property type="evidence" value="ECO:0007669"/>
    <property type="project" value="TreeGrafter"/>
</dbReference>
<evidence type="ECO:0000256" key="2">
    <source>
        <dbReference type="ARBA" id="ARBA00022840"/>
    </source>
</evidence>
<dbReference type="Pfam" id="PF00069">
    <property type="entry name" value="Pkinase"/>
    <property type="match status" value="1"/>
</dbReference>
<keyword evidence="8" id="KW-1185">Reference proteome</keyword>
<keyword evidence="2 3" id="KW-0067">ATP-binding</keyword>
<dbReference type="VEuPathDB" id="TrichDB:TRFO_18708"/>
<keyword evidence="7" id="KW-0808">Transferase</keyword>
<dbReference type="InterPro" id="IPR008271">
    <property type="entry name" value="Ser/Thr_kinase_AS"/>
</dbReference>
<evidence type="ECO:0000259" key="6">
    <source>
        <dbReference type="PROSITE" id="PS50011"/>
    </source>
</evidence>
<dbReference type="Gene3D" id="1.10.510.10">
    <property type="entry name" value="Transferase(Phosphotransferase) domain 1"/>
    <property type="match status" value="1"/>
</dbReference>
<keyword evidence="7" id="KW-0418">Kinase</keyword>
<evidence type="ECO:0000313" key="7">
    <source>
        <dbReference type="EMBL" id="OHT11800.1"/>
    </source>
</evidence>
<accession>A0A1J4KLI1</accession>
<keyword evidence="1 3" id="KW-0547">Nucleotide-binding</keyword>
<evidence type="ECO:0000256" key="1">
    <source>
        <dbReference type="ARBA" id="ARBA00022741"/>
    </source>
</evidence>
<reference evidence="7" key="1">
    <citation type="submission" date="2016-10" db="EMBL/GenBank/DDBJ databases">
        <authorList>
            <person name="Benchimol M."/>
            <person name="Almeida L.G."/>
            <person name="Vasconcelos A.T."/>
            <person name="Perreira-Neves A."/>
            <person name="Rosa I.A."/>
            <person name="Tasca T."/>
            <person name="Bogo M.R."/>
            <person name="de Souza W."/>
        </authorList>
    </citation>
    <scope>NUCLEOTIDE SEQUENCE [LARGE SCALE GENOMIC DNA]</scope>
    <source>
        <strain evidence="7">K</strain>
    </source>
</reference>
<dbReference type="InterPro" id="IPR011009">
    <property type="entry name" value="Kinase-like_dom_sf"/>
</dbReference>
<protein>
    <submittedName>
        <fullName evidence="7">CAMK family protein kinase</fullName>
    </submittedName>
</protein>
<dbReference type="PANTHER" id="PTHR24346:SF77">
    <property type="entry name" value="SERINE THREONINE PROTEIN KINASE"/>
    <property type="match status" value="1"/>
</dbReference>